<dbReference type="RefSeq" id="WP_005479372.1">
    <property type="nucleotide sequence ID" value="NZ_CAMFGX010000001.1"/>
</dbReference>
<organism evidence="1 2">
    <name type="scientific">Vibrio parahaemolyticus</name>
    <dbReference type="NCBI Taxonomy" id="670"/>
    <lineage>
        <taxon>Bacteria</taxon>
        <taxon>Pseudomonadati</taxon>
        <taxon>Pseudomonadota</taxon>
        <taxon>Gammaproteobacteria</taxon>
        <taxon>Vibrionales</taxon>
        <taxon>Vibrionaceae</taxon>
        <taxon>Vibrio</taxon>
    </lineage>
</organism>
<dbReference type="EMBL" id="NIXT01000384">
    <property type="protein sequence ID" value="OXE33184.1"/>
    <property type="molecule type" value="Genomic_DNA"/>
</dbReference>
<name>A0A0L8UBT3_VIBPH</name>
<protein>
    <submittedName>
        <fullName evidence="1">Uncharacterized protein</fullName>
    </submittedName>
</protein>
<evidence type="ECO:0000313" key="2">
    <source>
        <dbReference type="Proteomes" id="UP000214596"/>
    </source>
</evidence>
<dbReference type="OrthoDB" id="5918920at2"/>
<gene>
    <name evidence="1" type="ORF">CA163_08860</name>
</gene>
<evidence type="ECO:0000313" key="1">
    <source>
        <dbReference type="EMBL" id="OXE33184.1"/>
    </source>
</evidence>
<proteinExistence type="predicted"/>
<accession>A0A0L8UBT3</accession>
<comment type="caution">
    <text evidence="1">The sequence shown here is derived from an EMBL/GenBank/DDBJ whole genome shotgun (WGS) entry which is preliminary data.</text>
</comment>
<dbReference type="Proteomes" id="UP000214596">
    <property type="component" value="Unassembled WGS sequence"/>
</dbReference>
<dbReference type="AlphaFoldDB" id="A0A0L8UBT3"/>
<reference evidence="1 2" key="1">
    <citation type="journal article" date="2017" name="Appl. Environ. Microbiol.">
        <title>Parallel evolution of two clades of a major Atlantic endemic Vibrio parahaemolyticus pathogen lineage by independent acquisition of related pathogenicity islands.</title>
        <authorList>
            <person name="Xu F."/>
            <person name="Gonzalez-Escalona N."/>
            <person name="Drees K.P."/>
            <person name="Sebra R.P."/>
            <person name="Cooper V.S."/>
            <person name="Jones S.H."/>
            <person name="Whistler C.A."/>
        </authorList>
    </citation>
    <scope>NUCLEOTIDE SEQUENCE [LARGE SCALE GENOMIC DNA]</scope>
    <source>
        <strain evidence="1 2">MAVP-3</strain>
    </source>
</reference>
<dbReference type="GeneID" id="1191580"/>
<sequence>MRNEDYDLNERKWFHPEIGFFDLKIVRATIIVITCASMVISLLIIFNSDLEMNLSYIGWNNFITIFKVPLGILAILIPLGAIYATHHRSIQTLEQMKQTRMQLKMTASQNEFSNYYKHLEEFEKYCREHCDENVYQHRRSLYQLSFPKSRESHYSANNEFIESVNHLIFEFSCDVNDHWLDSDLNENITLHTEALLAITPTGRNLELLYQYQQVSKSLYNRKNLATKNMVTFHVSCCFLNLMMRDVIDACSFDTEFSAPVFLRSLLLDENPWRLFEETSREEGDVIKSLNKIRFVDETFETINKDELFLCISEKDFNQKQKIKIKKAINLHALNKSALQHKERQASVAR</sequence>